<name>A0A382EM45_9ZZZZ</name>
<reference evidence="1" key="1">
    <citation type="submission" date="2018-05" db="EMBL/GenBank/DDBJ databases">
        <authorList>
            <person name="Lanie J.A."/>
            <person name="Ng W.-L."/>
            <person name="Kazmierczak K.M."/>
            <person name="Andrzejewski T.M."/>
            <person name="Davidsen T.M."/>
            <person name="Wayne K.J."/>
            <person name="Tettelin H."/>
            <person name="Glass J.I."/>
            <person name="Rusch D."/>
            <person name="Podicherti R."/>
            <person name="Tsui H.-C.T."/>
            <person name="Winkler M.E."/>
        </authorList>
    </citation>
    <scope>NUCLEOTIDE SEQUENCE</scope>
</reference>
<protein>
    <submittedName>
        <fullName evidence="1">Uncharacterized protein</fullName>
    </submittedName>
</protein>
<dbReference type="EMBL" id="UINC01045291">
    <property type="protein sequence ID" value="SVB51876.1"/>
    <property type="molecule type" value="Genomic_DNA"/>
</dbReference>
<accession>A0A382EM45</accession>
<sequence length="277" mass="30597">PSPSTVTVTKLVAQLSASATEMEVSNISDPPWPTTGYCRIDSEIIKYDSTVSGRLLELTRAQFGTDAAVHLNEAIVRESKFFQFGWSQTPAVDIRDPFIAAMVYEKSNLVSIDRFIKKPYSGEIVISATESVPITSNSGEIVFLEGQNPYTGVDYFTAISGRAISDAGATAEVNSQSASYSDSIRKHGLKEVKIDNRFFSDEDYAQRIANFLISKMENGSPILDVNVISMPRLQLGDRVTISRIEQLGISNRDYWVIESKIEYTGGVKQKLTLREAS</sequence>
<feature type="non-terminal residue" evidence="1">
    <location>
        <position position="1"/>
    </location>
</feature>
<dbReference type="AlphaFoldDB" id="A0A382EM45"/>
<gene>
    <name evidence="1" type="ORF">METZ01_LOCUS204730</name>
</gene>
<proteinExistence type="predicted"/>
<organism evidence="1">
    <name type="scientific">marine metagenome</name>
    <dbReference type="NCBI Taxonomy" id="408172"/>
    <lineage>
        <taxon>unclassified sequences</taxon>
        <taxon>metagenomes</taxon>
        <taxon>ecological metagenomes</taxon>
    </lineage>
</organism>
<evidence type="ECO:0000313" key="1">
    <source>
        <dbReference type="EMBL" id="SVB51876.1"/>
    </source>
</evidence>